<dbReference type="GO" id="GO:0010506">
    <property type="term" value="P:regulation of autophagy"/>
    <property type="evidence" value="ECO:0007669"/>
    <property type="project" value="InterPro"/>
</dbReference>
<reference evidence="3 4" key="1">
    <citation type="journal article" date="2016" name="G3 (Bethesda)">
        <title>First Draft Assembly and Annotation of the Genome of a California Endemic Oak Quercus lobata Nee (Fagaceae).</title>
        <authorList>
            <person name="Sork V.L."/>
            <person name="Fitz-Gibbon S.T."/>
            <person name="Puiu D."/>
            <person name="Crepeau M."/>
            <person name="Gugger P.F."/>
            <person name="Sherman R."/>
            <person name="Stevens K."/>
            <person name="Langley C.H."/>
            <person name="Pellegrini M."/>
            <person name="Salzberg S.L."/>
        </authorList>
    </citation>
    <scope>NUCLEOTIDE SEQUENCE [LARGE SCALE GENOMIC DNA]</scope>
    <source>
        <strain evidence="3 4">cv. SW786</strain>
    </source>
</reference>
<feature type="domain" description="Mic1" evidence="2">
    <location>
        <begin position="342"/>
        <end position="517"/>
    </location>
</feature>
<dbReference type="InterPro" id="IPR040371">
    <property type="entry name" value="RMC1"/>
</dbReference>
<dbReference type="InParanoid" id="A0A7N2R7S8"/>
<dbReference type="GO" id="GO:0031902">
    <property type="term" value="C:late endosome membrane"/>
    <property type="evidence" value="ECO:0007669"/>
    <property type="project" value="TreeGrafter"/>
</dbReference>
<evidence type="ECO:0000259" key="2">
    <source>
        <dbReference type="Pfam" id="PF07035"/>
    </source>
</evidence>
<evidence type="ECO:0000313" key="4">
    <source>
        <dbReference type="Proteomes" id="UP000594261"/>
    </source>
</evidence>
<dbReference type="Gramene" id="QL07p024699:mrna">
    <property type="protein sequence ID" value="QL07p024699:mrna"/>
    <property type="gene ID" value="QL07p024699"/>
</dbReference>
<dbReference type="EMBL" id="LRBV02000007">
    <property type="status" value="NOT_ANNOTATED_CDS"/>
    <property type="molecule type" value="Genomic_DNA"/>
</dbReference>
<dbReference type="AlphaFoldDB" id="A0A7N2R7S8"/>
<dbReference type="GO" id="GO:0005765">
    <property type="term" value="C:lysosomal membrane"/>
    <property type="evidence" value="ECO:0007669"/>
    <property type="project" value="TreeGrafter"/>
</dbReference>
<sequence length="544" mass="59960">MVAVEGEGEGEGGVEGDGEEEASEGLSFNTLWIQGTSRGFKGSLPIYSSKIAVSVVDNVVLVHQNDAKVVILYDIYADSRAPISAPLPLLLRGFPRFNTSVSQSSREDSGSSEANVVPDNEAVIYGDDWTFLVPEFICDVANKLLWKIHLDLEASYLLSFFFFAISASSSEVPSVLEFLQRRKLEANKAKQLCLAIARTVILERSPVPMVARAMDVLVTSYSHSVKTGSYLKGIKSEKTSPSSVPHVSSPRSGADVSASRVDALEKSVKHASAAGVDNEYASDSEENPSSEPPKTNLSDLQIFDGKVDNEKLMGAETSSTEVQPTSLQHHLLEPGNNPLNAIGSEQQEAQLTSPAISPEEMYSFVFAPVEEEIVGDPSYLVAIIVEFLHSANSEKVKVHPNLYVLTIQLLVRNERYAELGLFVINKIVEPSKEVALQLLESGRQNFQTRKLGLDMLRQLSLHHDYVLFLVQDGYYLEALRYARKYKVNNVRPSLFLEAAFASNDSQHLAAILRFFSDFIPGFQNTSDHIIYYRILNEMNSSIAA</sequence>
<protein>
    <recommendedName>
        <fullName evidence="2">Mic1 domain-containing protein</fullName>
    </recommendedName>
</protein>
<organism evidence="3 4">
    <name type="scientific">Quercus lobata</name>
    <name type="common">Valley oak</name>
    <dbReference type="NCBI Taxonomy" id="97700"/>
    <lineage>
        <taxon>Eukaryota</taxon>
        <taxon>Viridiplantae</taxon>
        <taxon>Streptophyta</taxon>
        <taxon>Embryophyta</taxon>
        <taxon>Tracheophyta</taxon>
        <taxon>Spermatophyta</taxon>
        <taxon>Magnoliopsida</taxon>
        <taxon>eudicotyledons</taxon>
        <taxon>Gunneridae</taxon>
        <taxon>Pentapetalae</taxon>
        <taxon>rosids</taxon>
        <taxon>fabids</taxon>
        <taxon>Fagales</taxon>
        <taxon>Fagaceae</taxon>
        <taxon>Quercus</taxon>
    </lineage>
</organism>
<feature type="region of interest" description="Disordered" evidence="1">
    <location>
        <begin position="1"/>
        <end position="21"/>
    </location>
</feature>
<dbReference type="PANTHER" id="PTHR12897">
    <property type="entry name" value="COLON CANCER-ASSOCIATED PROTEIN MIC1"/>
    <property type="match status" value="1"/>
</dbReference>
<accession>A0A7N2R7S8</accession>
<dbReference type="FunCoup" id="A0A7N2R7S8">
    <property type="interactions" value="2874"/>
</dbReference>
<dbReference type="EnsemblPlants" id="QL07p024699:mrna">
    <property type="protein sequence ID" value="QL07p024699:mrna"/>
    <property type="gene ID" value="QL07p024699"/>
</dbReference>
<dbReference type="PANTHER" id="PTHR12897:SF4">
    <property type="entry name" value="REGULATOR OF MON1-CCZ1 COMPLEX"/>
    <property type="match status" value="1"/>
</dbReference>
<feature type="compositionally biased region" description="Low complexity" evidence="1">
    <location>
        <begin position="240"/>
        <end position="252"/>
    </location>
</feature>
<dbReference type="Pfam" id="PF07035">
    <property type="entry name" value="RMC1_C"/>
    <property type="match status" value="1"/>
</dbReference>
<dbReference type="InterPro" id="IPR009755">
    <property type="entry name" value="RMC1_C"/>
</dbReference>
<keyword evidence="4" id="KW-1185">Reference proteome</keyword>
<proteinExistence type="predicted"/>
<evidence type="ECO:0000313" key="3">
    <source>
        <dbReference type="EnsemblPlants" id="QL07p024699:mrna"/>
    </source>
</evidence>
<dbReference type="OMA" id="INSHDMY"/>
<dbReference type="Proteomes" id="UP000594261">
    <property type="component" value="Chromosome 7"/>
</dbReference>
<dbReference type="GO" id="GO:0035658">
    <property type="term" value="C:Mon1-Ccz1 complex"/>
    <property type="evidence" value="ECO:0007669"/>
    <property type="project" value="InterPro"/>
</dbReference>
<reference evidence="3" key="2">
    <citation type="submission" date="2021-01" db="UniProtKB">
        <authorList>
            <consortium name="EnsemblPlants"/>
        </authorList>
    </citation>
    <scope>IDENTIFICATION</scope>
</reference>
<evidence type="ECO:0000256" key="1">
    <source>
        <dbReference type="SAM" id="MobiDB-lite"/>
    </source>
</evidence>
<feature type="region of interest" description="Disordered" evidence="1">
    <location>
        <begin position="236"/>
        <end position="300"/>
    </location>
</feature>
<name>A0A7N2R7S8_QUELO</name>